<keyword evidence="7" id="KW-1185">Reference proteome</keyword>
<dbReference type="STRING" id="1123243.SAMN02745190_01177"/>
<dbReference type="GO" id="GO:0003700">
    <property type="term" value="F:DNA-binding transcription factor activity"/>
    <property type="evidence" value="ECO:0007669"/>
    <property type="project" value="InterPro"/>
</dbReference>
<dbReference type="AlphaFoldDB" id="A0A1M4WBZ5"/>
<dbReference type="Pfam" id="PF00126">
    <property type="entry name" value="HTH_1"/>
    <property type="match status" value="1"/>
</dbReference>
<dbReference type="InterPro" id="IPR036388">
    <property type="entry name" value="WH-like_DNA-bd_sf"/>
</dbReference>
<evidence type="ECO:0000256" key="2">
    <source>
        <dbReference type="ARBA" id="ARBA00023015"/>
    </source>
</evidence>
<dbReference type="Gene3D" id="1.10.10.10">
    <property type="entry name" value="Winged helix-like DNA-binding domain superfamily/Winged helix DNA-binding domain"/>
    <property type="match status" value="1"/>
</dbReference>
<dbReference type="Gene3D" id="3.40.190.290">
    <property type="match status" value="1"/>
</dbReference>
<keyword evidence="2" id="KW-0805">Transcription regulation</keyword>
<sequence>MTVIDEHEWKSVLQVAADGSFSAAARHLFVSQPSLSQCIKKIEAELGTKLFDRSQTPLKLTAAGEIYLKNAKIIQHLKSEMVKQTTDLQHLKAGVLTIGSSRTRSSCFLKRPLIEFHRKYPGIRLVVHEHPVAKLMEDILNGSVDFALLYEPLDDGSYQKIHLLKEKTLIAMPWSAWIEEEYGDKQVYPYPKISFAKLHNQPFITLQKGRRMNEIYEKLCQMTKAEPDIVFEANSILDAAEYCAEGMGAALVTDMLAENWNWKTAPFFFEIEEPVEERHLVAAFGKNQHLSEAAKKFLELLKKE</sequence>
<dbReference type="CDD" id="cd05466">
    <property type="entry name" value="PBP2_LTTR_substrate"/>
    <property type="match status" value="1"/>
</dbReference>
<reference evidence="6 7" key="1">
    <citation type="submission" date="2016-11" db="EMBL/GenBank/DDBJ databases">
        <authorList>
            <person name="Jaros S."/>
            <person name="Januszkiewicz K."/>
            <person name="Wedrychowicz H."/>
        </authorList>
    </citation>
    <scope>NUCLEOTIDE SEQUENCE [LARGE SCALE GENOMIC DNA]</scope>
    <source>
        <strain evidence="6 7">DSM 10502</strain>
    </source>
</reference>
<gene>
    <name evidence="6" type="ORF">SAMN02745190_01177</name>
</gene>
<accession>A0A1M4WBZ5</accession>
<evidence type="ECO:0000256" key="1">
    <source>
        <dbReference type="ARBA" id="ARBA00009437"/>
    </source>
</evidence>
<dbReference type="InterPro" id="IPR005119">
    <property type="entry name" value="LysR_subst-bd"/>
</dbReference>
<dbReference type="InterPro" id="IPR050950">
    <property type="entry name" value="HTH-type_LysR_regulators"/>
</dbReference>
<dbReference type="InterPro" id="IPR000847">
    <property type="entry name" value="LysR_HTH_N"/>
</dbReference>
<dbReference type="EMBL" id="FQUG01000004">
    <property type="protein sequence ID" value="SHE78695.1"/>
    <property type="molecule type" value="Genomic_DNA"/>
</dbReference>
<evidence type="ECO:0000259" key="5">
    <source>
        <dbReference type="PROSITE" id="PS50931"/>
    </source>
</evidence>
<dbReference type="GO" id="GO:0003677">
    <property type="term" value="F:DNA binding"/>
    <property type="evidence" value="ECO:0007669"/>
    <property type="project" value="UniProtKB-KW"/>
</dbReference>
<feature type="domain" description="HTH lysR-type" evidence="5">
    <location>
        <begin position="4"/>
        <end position="61"/>
    </location>
</feature>
<keyword evidence="3 6" id="KW-0238">DNA-binding</keyword>
<name>A0A1M4WBZ5_9FIRM</name>
<dbReference type="PRINTS" id="PR00039">
    <property type="entry name" value="HTHLYSR"/>
</dbReference>
<evidence type="ECO:0000256" key="4">
    <source>
        <dbReference type="ARBA" id="ARBA00023163"/>
    </source>
</evidence>
<comment type="similarity">
    <text evidence="1">Belongs to the LysR transcriptional regulatory family.</text>
</comment>
<dbReference type="GO" id="GO:0005829">
    <property type="term" value="C:cytosol"/>
    <property type="evidence" value="ECO:0007669"/>
    <property type="project" value="TreeGrafter"/>
</dbReference>
<organism evidence="6 7">
    <name type="scientific">Schwartzia succinivorans DSM 10502</name>
    <dbReference type="NCBI Taxonomy" id="1123243"/>
    <lineage>
        <taxon>Bacteria</taxon>
        <taxon>Bacillati</taxon>
        <taxon>Bacillota</taxon>
        <taxon>Negativicutes</taxon>
        <taxon>Selenomonadales</taxon>
        <taxon>Selenomonadaceae</taxon>
        <taxon>Schwartzia</taxon>
    </lineage>
</organism>
<dbReference type="PANTHER" id="PTHR30419">
    <property type="entry name" value="HTH-TYPE TRANSCRIPTIONAL REGULATOR YBHD"/>
    <property type="match status" value="1"/>
</dbReference>
<dbReference type="SUPFAM" id="SSF46785">
    <property type="entry name" value="Winged helix' DNA-binding domain"/>
    <property type="match status" value="1"/>
</dbReference>
<dbReference type="InterPro" id="IPR036390">
    <property type="entry name" value="WH_DNA-bd_sf"/>
</dbReference>
<proteinExistence type="inferred from homology"/>
<dbReference type="SUPFAM" id="SSF53850">
    <property type="entry name" value="Periplasmic binding protein-like II"/>
    <property type="match status" value="1"/>
</dbReference>
<evidence type="ECO:0000313" key="6">
    <source>
        <dbReference type="EMBL" id="SHE78695.1"/>
    </source>
</evidence>
<dbReference type="PROSITE" id="PS50931">
    <property type="entry name" value="HTH_LYSR"/>
    <property type="match status" value="1"/>
</dbReference>
<dbReference type="Proteomes" id="UP000184404">
    <property type="component" value="Unassembled WGS sequence"/>
</dbReference>
<dbReference type="PANTHER" id="PTHR30419:SF8">
    <property type="entry name" value="NITROGEN ASSIMILATION TRANSCRIPTIONAL ACTIVATOR-RELATED"/>
    <property type="match status" value="1"/>
</dbReference>
<keyword evidence="4" id="KW-0804">Transcription</keyword>
<protein>
    <submittedName>
        <fullName evidence="6">DNA-binding transcriptional regulator, LysR family</fullName>
    </submittedName>
</protein>
<dbReference type="Pfam" id="PF03466">
    <property type="entry name" value="LysR_substrate"/>
    <property type="match status" value="1"/>
</dbReference>
<evidence type="ECO:0000313" key="7">
    <source>
        <dbReference type="Proteomes" id="UP000184404"/>
    </source>
</evidence>
<evidence type="ECO:0000256" key="3">
    <source>
        <dbReference type="ARBA" id="ARBA00023125"/>
    </source>
</evidence>